<dbReference type="AlphaFoldDB" id="A0A7S1Q1C9"/>
<dbReference type="SUPFAM" id="SSF52058">
    <property type="entry name" value="L domain-like"/>
    <property type="match status" value="1"/>
</dbReference>
<name>A0A7S1Q1C9_NEODS</name>
<dbReference type="Pfam" id="PF13306">
    <property type="entry name" value="LRR_5"/>
    <property type="match status" value="1"/>
</dbReference>
<organism evidence="1">
    <name type="scientific">Neobodo designis</name>
    <name type="common">Flagellated protozoan</name>
    <name type="synonym">Bodo designis</name>
    <dbReference type="NCBI Taxonomy" id="312471"/>
    <lineage>
        <taxon>Eukaryota</taxon>
        <taxon>Discoba</taxon>
        <taxon>Euglenozoa</taxon>
        <taxon>Kinetoplastea</taxon>
        <taxon>Metakinetoplastina</taxon>
        <taxon>Neobodonida</taxon>
        <taxon>Neobodo</taxon>
    </lineage>
</organism>
<protein>
    <submittedName>
        <fullName evidence="1">Uncharacterized protein</fullName>
    </submittedName>
</protein>
<gene>
    <name evidence="1" type="ORF">NDES1114_LOCUS13150</name>
</gene>
<accession>A0A7S1Q1C9</accession>
<proteinExistence type="predicted"/>
<dbReference type="EMBL" id="HBGF01019885">
    <property type="protein sequence ID" value="CAD9112962.1"/>
    <property type="molecule type" value="Transcribed_RNA"/>
</dbReference>
<dbReference type="InterPro" id="IPR032675">
    <property type="entry name" value="LRR_dom_sf"/>
</dbReference>
<dbReference type="Gene3D" id="3.80.10.10">
    <property type="entry name" value="Ribonuclease Inhibitor"/>
    <property type="match status" value="1"/>
</dbReference>
<dbReference type="InterPro" id="IPR026906">
    <property type="entry name" value="LRR_5"/>
</dbReference>
<evidence type="ECO:0000313" key="1">
    <source>
        <dbReference type="EMBL" id="CAD9112962.1"/>
    </source>
</evidence>
<sequence>MSCWSLRCVDLCEGLANVQHIDDFFLAGCGLSSFDFVDMASLRSIGDGCLSKTAQLVDVRLMNLPQLASIGKGLLQDSGALQRVRMANLPQLETIGDSFAAATPRLFSCEVTNCPSLRTIGERFLNGSGLTTFAPSGLAAVTTIGSNWMSDCHHLRSFTGAVLPSLRHISSYFLSGCNGLRYFDSSGLGSVGGIDQCFLADCHALREDNIDFAGFTAVRKVDFRAFIRSHELPAKARQRLGKALQQLVHASNEKGTQR</sequence>
<reference evidence="1" key="1">
    <citation type="submission" date="2021-01" db="EMBL/GenBank/DDBJ databases">
        <authorList>
            <person name="Corre E."/>
            <person name="Pelletier E."/>
            <person name="Niang G."/>
            <person name="Scheremetjew M."/>
            <person name="Finn R."/>
            <person name="Kale V."/>
            <person name="Holt S."/>
            <person name="Cochrane G."/>
            <person name="Meng A."/>
            <person name="Brown T."/>
            <person name="Cohen L."/>
        </authorList>
    </citation>
    <scope>NUCLEOTIDE SEQUENCE</scope>
    <source>
        <strain evidence="1">CCAP 1951/1</strain>
    </source>
</reference>